<organism evidence="6">
    <name type="scientific">Davidia involucrata</name>
    <name type="common">Dove tree</name>
    <dbReference type="NCBI Taxonomy" id="16924"/>
    <lineage>
        <taxon>Eukaryota</taxon>
        <taxon>Viridiplantae</taxon>
        <taxon>Streptophyta</taxon>
        <taxon>Embryophyta</taxon>
        <taxon>Tracheophyta</taxon>
        <taxon>Spermatophyta</taxon>
        <taxon>Magnoliopsida</taxon>
        <taxon>eudicotyledons</taxon>
        <taxon>Gunneridae</taxon>
        <taxon>Pentapetalae</taxon>
        <taxon>asterids</taxon>
        <taxon>Cornales</taxon>
        <taxon>Nyssaceae</taxon>
        <taxon>Davidia</taxon>
    </lineage>
</organism>
<reference evidence="6" key="1">
    <citation type="submission" date="2019-08" db="EMBL/GenBank/DDBJ databases">
        <title>Reference gene set and small RNA set construction with multiple tissues from Davidia involucrata Baill.</title>
        <authorList>
            <person name="Yang H."/>
            <person name="Zhou C."/>
            <person name="Li G."/>
            <person name="Wang J."/>
            <person name="Gao P."/>
            <person name="Wang M."/>
            <person name="Wang R."/>
            <person name="Zhao Y."/>
        </authorList>
    </citation>
    <scope>NUCLEOTIDE SEQUENCE</scope>
    <source>
        <tissue evidence="6">Mixed with DoveR01_LX</tissue>
    </source>
</reference>
<feature type="DNA-binding region" description="Homeobox" evidence="3">
    <location>
        <begin position="70"/>
        <end position="129"/>
    </location>
</feature>
<evidence type="ECO:0000256" key="2">
    <source>
        <dbReference type="ARBA" id="ARBA00023125"/>
    </source>
</evidence>
<feature type="compositionally biased region" description="Basic residues" evidence="4">
    <location>
        <begin position="977"/>
        <end position="992"/>
    </location>
</feature>
<evidence type="ECO:0000256" key="4">
    <source>
        <dbReference type="SAM" id="MobiDB-lite"/>
    </source>
</evidence>
<dbReference type="SUPFAM" id="SSF46689">
    <property type="entry name" value="Homeodomain-like"/>
    <property type="match status" value="1"/>
</dbReference>
<feature type="compositionally biased region" description="Low complexity" evidence="4">
    <location>
        <begin position="709"/>
        <end position="722"/>
    </location>
</feature>
<keyword evidence="2 3" id="KW-0238">DNA-binding</keyword>
<dbReference type="AlphaFoldDB" id="A0A5B6Z3L9"/>
<dbReference type="GO" id="GO:0010228">
    <property type="term" value="P:vegetative to reproductive phase transition of meristem"/>
    <property type="evidence" value="ECO:0007669"/>
    <property type="project" value="TreeGrafter"/>
</dbReference>
<keyword evidence="3" id="KW-0539">Nucleus</keyword>
<proteinExistence type="predicted"/>
<evidence type="ECO:0000259" key="5">
    <source>
        <dbReference type="PROSITE" id="PS50071"/>
    </source>
</evidence>
<dbReference type="GO" id="GO:0003677">
    <property type="term" value="F:DNA binding"/>
    <property type="evidence" value="ECO:0007669"/>
    <property type="project" value="UniProtKB-UniRule"/>
</dbReference>
<sequence>MEGLKLMENKLELAVSASTASFQELLDSQEELFCGQIDQLQNIVVTQCKLTGVNPLSQEMAAGALSIKIGKRPRDLLNPKAVKYMQLVFSIKDAISKKESREISALFGVTVTQVRDFFTSQRTRVRKYVRLSREKALRSNACNDKVQDGAPTSSDSMLPINPVPLNSVGPTSIEEGPSCSTQDEILPGIDDSDKHFLENIFSLMRNEETFCGQVKLMDWILQIQNSSVLNWFLTKGGVMILATWLSQAAIEEQTSVLHVILKVLCHLPLHKALPVHMSAILQSVNRLRFYRTSDISNRSRILLSRWSKLFARSQAMKKPNAMKSLSDAQNGMLLKQSIGEIMGSEAWESKIDIPEETHAPSFGSSENCRKLESPQPLKLLPASTDDSNKKLIRGVSSSQTRERRKVQLVEPPGQKTAGRSLQVARSVPASQGRPLSADDIQKAKIRAQFMQSKYGKTDTSSNEERQVKTEGPNTFSSQASMILPAFKTHVRPKIEEYKKPVILPSKVSNQQEAPLDNKMSLDPEEPLWKKCKRVQIQWLTPPEVRLNGDWIVGAGEYSKEVEVQKNRIRREKEIIYRTVQESPSDPKEPWDREMEYDDTLTLEITTEQLPDADGVVTVVSPREIENSAVTPAPSSSQNENGGMPEPDLELLAVLLKNPELVFALTSGQGGSLSSEETVKLLDMIKANGVNGLGNLNGLGRKVEEKVEVSLPSPTPSSDPVTSEWRPQAAKNPFSRQISVANREANAIPGVVPAQEKLPASSFLRPQIPSAQHRETLSQQIMPQFSLPETATALPSLHRSVPTTSPSIRIPATEIVINMKNFSATSLPLPNLMAAALPSTRVETSGNVKPAPVSITLNTPERPPIAFSRPPMFPTPEHQLLVPEPPPLSTTQSWRAWPGLVSNPRSQANQNHYNGMVGGPLESPALPGPPLWERNEFLGQPEFETWSPENSPIRSPEYLSGRNYQEPRMNLSSNYRSGRSRRRPYRGSRRWRLRERNRDRRR</sequence>
<dbReference type="PANTHER" id="PTHR33400:SF6">
    <property type="entry name" value="HOMEOBOX PROTEIN LUMINIDEPENDENS"/>
    <property type="match status" value="1"/>
</dbReference>
<dbReference type="InterPro" id="IPR009057">
    <property type="entry name" value="Homeodomain-like_sf"/>
</dbReference>
<evidence type="ECO:0000313" key="6">
    <source>
        <dbReference type="EMBL" id="MPA38807.1"/>
    </source>
</evidence>
<comment type="subcellular location">
    <subcellularLocation>
        <location evidence="1 3">Nucleus</location>
    </subcellularLocation>
</comment>
<feature type="compositionally biased region" description="Polar residues" evidence="4">
    <location>
        <begin position="627"/>
        <end position="640"/>
    </location>
</feature>
<dbReference type="InterPro" id="IPR001356">
    <property type="entry name" value="HD"/>
</dbReference>
<feature type="region of interest" description="Disordered" evidence="4">
    <location>
        <begin position="842"/>
        <end position="862"/>
    </location>
</feature>
<feature type="region of interest" description="Disordered" evidence="4">
    <location>
        <begin position="453"/>
        <end position="475"/>
    </location>
</feature>
<evidence type="ECO:0000256" key="1">
    <source>
        <dbReference type="ARBA" id="ARBA00004123"/>
    </source>
</evidence>
<dbReference type="SMART" id="SM00389">
    <property type="entry name" value="HOX"/>
    <property type="match status" value="1"/>
</dbReference>
<feature type="region of interest" description="Disordered" evidence="4">
    <location>
        <begin position="356"/>
        <end position="435"/>
    </location>
</feature>
<evidence type="ECO:0000256" key="3">
    <source>
        <dbReference type="PROSITE-ProRule" id="PRU00108"/>
    </source>
</evidence>
<feature type="domain" description="Homeobox" evidence="5">
    <location>
        <begin position="68"/>
        <end position="128"/>
    </location>
</feature>
<accession>A0A5B6Z3L9</accession>
<feature type="region of interest" description="Disordered" evidence="4">
    <location>
        <begin position="626"/>
        <end position="645"/>
    </location>
</feature>
<dbReference type="EMBL" id="GHES01008248">
    <property type="protein sequence ID" value="MPA38807.1"/>
    <property type="molecule type" value="Transcribed_RNA"/>
</dbReference>
<name>A0A5B6Z3L9_DAVIN</name>
<dbReference type="PANTHER" id="PTHR33400">
    <property type="entry name" value="ZINC FINGER CCCH DOMAIN-CONTAINING PROTEIN 6-RELATED"/>
    <property type="match status" value="1"/>
</dbReference>
<protein>
    <submittedName>
        <fullName evidence="6">Putative Homeodomain-like superfamily protein</fullName>
    </submittedName>
</protein>
<keyword evidence="3 6" id="KW-0371">Homeobox</keyword>
<feature type="region of interest" description="Disordered" evidence="4">
    <location>
        <begin position="942"/>
        <end position="1001"/>
    </location>
</feature>
<feature type="region of interest" description="Disordered" evidence="4">
    <location>
        <begin position="709"/>
        <end position="729"/>
    </location>
</feature>
<dbReference type="PROSITE" id="PS50071">
    <property type="entry name" value="HOMEOBOX_2"/>
    <property type="match status" value="1"/>
</dbReference>
<gene>
    <name evidence="6" type="ORF">Din_008248</name>
</gene>
<dbReference type="GO" id="GO:0005634">
    <property type="term" value="C:nucleus"/>
    <property type="evidence" value="ECO:0007669"/>
    <property type="project" value="UniProtKB-SubCell"/>
</dbReference>